<feature type="transmembrane region" description="Helical" evidence="5">
    <location>
        <begin position="34"/>
        <end position="51"/>
    </location>
</feature>
<accession>A0A7D8UWV6</accession>
<dbReference type="Pfam" id="PF11807">
    <property type="entry name" value="UstYa"/>
    <property type="match status" value="1"/>
</dbReference>
<organism evidence="6 7">
    <name type="scientific">Lachnellula cervina</name>
    <dbReference type="NCBI Taxonomy" id="1316786"/>
    <lineage>
        <taxon>Eukaryota</taxon>
        <taxon>Fungi</taxon>
        <taxon>Dikarya</taxon>
        <taxon>Ascomycota</taxon>
        <taxon>Pezizomycotina</taxon>
        <taxon>Leotiomycetes</taxon>
        <taxon>Helotiales</taxon>
        <taxon>Lachnaceae</taxon>
        <taxon>Lachnellula</taxon>
    </lineage>
</organism>
<reference evidence="6 7" key="1">
    <citation type="submission" date="2018-05" db="EMBL/GenBank/DDBJ databases">
        <title>Whole genome sequencing for identification of molecular markers to develop diagnostic detection tools for the regulated plant pathogen Lachnellula willkommii.</title>
        <authorList>
            <person name="Giroux E."/>
            <person name="Bilodeau G."/>
        </authorList>
    </citation>
    <scope>NUCLEOTIDE SEQUENCE [LARGE SCALE GENOMIC DNA]</scope>
    <source>
        <strain evidence="6 7">CBS 625.97</strain>
    </source>
</reference>
<dbReference type="GO" id="GO:0016491">
    <property type="term" value="F:oxidoreductase activity"/>
    <property type="evidence" value="ECO:0007669"/>
    <property type="project" value="UniProtKB-KW"/>
</dbReference>
<dbReference type="InterPro" id="IPR021765">
    <property type="entry name" value="UstYa-like"/>
</dbReference>
<feature type="region of interest" description="Disordered" evidence="4">
    <location>
        <begin position="1"/>
        <end position="23"/>
    </location>
</feature>
<keyword evidence="5" id="KW-0472">Membrane</keyword>
<name>A0A7D8UWV6_9HELO</name>
<dbReference type="PANTHER" id="PTHR33365:SF11">
    <property type="entry name" value="TAT PATHWAY SIGNAL SEQUENCE"/>
    <property type="match status" value="1"/>
</dbReference>
<keyword evidence="5" id="KW-0812">Transmembrane</keyword>
<evidence type="ECO:0000256" key="4">
    <source>
        <dbReference type="SAM" id="MobiDB-lite"/>
    </source>
</evidence>
<comment type="pathway">
    <text evidence="1">Mycotoxin biosynthesis.</text>
</comment>
<dbReference type="OrthoDB" id="3687641at2759"/>
<dbReference type="AlphaFoldDB" id="A0A7D8UWV6"/>
<gene>
    <name evidence="6" type="primary">ustYa_0</name>
    <name evidence="6" type="ORF">LCER1_G001469</name>
</gene>
<proteinExistence type="inferred from homology"/>
<dbReference type="EMBL" id="QGMG01000027">
    <property type="protein sequence ID" value="TVY58743.1"/>
    <property type="molecule type" value="Genomic_DNA"/>
</dbReference>
<comment type="similarity">
    <text evidence="3">Belongs to the ustYa family.</text>
</comment>
<evidence type="ECO:0000256" key="5">
    <source>
        <dbReference type="SAM" id="Phobius"/>
    </source>
</evidence>
<keyword evidence="2" id="KW-0560">Oxidoreductase</keyword>
<evidence type="ECO:0000256" key="1">
    <source>
        <dbReference type="ARBA" id="ARBA00004685"/>
    </source>
</evidence>
<evidence type="ECO:0000313" key="6">
    <source>
        <dbReference type="EMBL" id="TVY58743.1"/>
    </source>
</evidence>
<sequence>MWFSNQQYLPVPSSETSKVPSGSISKSKARFKSIGFPFICFTMGALTFFAINKAFHSIKSSSDFQLDTLTHTFLYNRSFSYPPSDHTNRAWRNIFPQEGGFFVHPTVAPTRSTFSVFHQLHCLNGIRGAYWANQQAAVMGKKLADEDLPVDIQPSHVRHCIDLLRQVLMCHGDTTLEVVDEAINGVHGFRTPHECIDWEQLKAWTSEQQARQHVEQIV</sequence>
<dbReference type="GO" id="GO:0043386">
    <property type="term" value="P:mycotoxin biosynthetic process"/>
    <property type="evidence" value="ECO:0007669"/>
    <property type="project" value="InterPro"/>
</dbReference>
<dbReference type="Proteomes" id="UP000481288">
    <property type="component" value="Unassembled WGS sequence"/>
</dbReference>
<evidence type="ECO:0000256" key="2">
    <source>
        <dbReference type="ARBA" id="ARBA00023002"/>
    </source>
</evidence>
<protein>
    <submittedName>
        <fullName evidence="6">Oxidase ustYa</fullName>
    </submittedName>
</protein>
<evidence type="ECO:0000256" key="3">
    <source>
        <dbReference type="ARBA" id="ARBA00035112"/>
    </source>
</evidence>
<keyword evidence="7" id="KW-1185">Reference proteome</keyword>
<evidence type="ECO:0000313" key="7">
    <source>
        <dbReference type="Proteomes" id="UP000481288"/>
    </source>
</evidence>
<dbReference type="PANTHER" id="PTHR33365">
    <property type="entry name" value="YALI0B05434P"/>
    <property type="match status" value="1"/>
</dbReference>
<keyword evidence="5" id="KW-1133">Transmembrane helix</keyword>
<comment type="caution">
    <text evidence="6">The sequence shown here is derived from an EMBL/GenBank/DDBJ whole genome shotgun (WGS) entry which is preliminary data.</text>
</comment>